<dbReference type="PANTHER" id="PTHR30347">
    <property type="entry name" value="POTASSIUM CHANNEL RELATED"/>
    <property type="match status" value="1"/>
</dbReference>
<keyword evidence="15" id="KW-1185">Reference proteome</keyword>
<dbReference type="SUPFAM" id="SSF82861">
    <property type="entry name" value="Mechanosensitive channel protein MscS (YggB), transmembrane region"/>
    <property type="match status" value="1"/>
</dbReference>
<feature type="transmembrane region" description="Helical" evidence="9">
    <location>
        <begin position="421"/>
        <end position="438"/>
    </location>
</feature>
<feature type="transmembrane region" description="Helical" evidence="9">
    <location>
        <begin position="506"/>
        <end position="528"/>
    </location>
</feature>
<dbReference type="InterPro" id="IPR006685">
    <property type="entry name" value="MscS_channel_2nd"/>
</dbReference>
<dbReference type="InterPro" id="IPR010920">
    <property type="entry name" value="LSM_dom_sf"/>
</dbReference>
<evidence type="ECO:0000256" key="4">
    <source>
        <dbReference type="ARBA" id="ARBA00022692"/>
    </source>
</evidence>
<feature type="chain" id="PRO_5009284073" evidence="10">
    <location>
        <begin position="29"/>
        <end position="813"/>
    </location>
</feature>
<feature type="transmembrane region" description="Helical" evidence="9">
    <location>
        <begin position="398"/>
        <end position="415"/>
    </location>
</feature>
<feature type="transmembrane region" description="Helical" evidence="9">
    <location>
        <begin position="206"/>
        <end position="223"/>
    </location>
</feature>
<keyword evidence="6 9" id="KW-0472">Membrane</keyword>
<dbReference type="InterPro" id="IPR011066">
    <property type="entry name" value="MscS_channel_C_sf"/>
</dbReference>
<comment type="subcellular location">
    <subcellularLocation>
        <location evidence="1">Cell membrane</location>
        <topology evidence="1">Multi-pass membrane protein</topology>
    </subcellularLocation>
</comment>
<evidence type="ECO:0000259" key="13">
    <source>
        <dbReference type="Pfam" id="PF21082"/>
    </source>
</evidence>
<feature type="transmembrane region" description="Helical" evidence="9">
    <location>
        <begin position="351"/>
        <end position="371"/>
    </location>
</feature>
<dbReference type="Proteomes" id="UP000236742">
    <property type="component" value="Unassembled WGS sequence"/>
</dbReference>
<accession>A0A1H5SK37</accession>
<evidence type="ECO:0000259" key="11">
    <source>
        <dbReference type="Pfam" id="PF00924"/>
    </source>
</evidence>
<evidence type="ECO:0000256" key="6">
    <source>
        <dbReference type="ARBA" id="ARBA00023136"/>
    </source>
</evidence>
<feature type="transmembrane region" description="Helical" evidence="9">
    <location>
        <begin position="549"/>
        <end position="572"/>
    </location>
</feature>
<feature type="coiled-coil region" evidence="7">
    <location>
        <begin position="55"/>
        <end position="82"/>
    </location>
</feature>
<feature type="transmembrane region" description="Helical" evidence="9">
    <location>
        <begin position="578"/>
        <end position="607"/>
    </location>
</feature>
<name>A0A1H5SK37_9RHOB</name>
<dbReference type="Pfam" id="PF12607">
    <property type="entry name" value="DUF3772"/>
    <property type="match status" value="1"/>
</dbReference>
<feature type="domain" description="Mechanosensitive ion channel MscS C-terminal" evidence="13">
    <location>
        <begin position="670"/>
        <end position="751"/>
    </location>
</feature>
<dbReference type="Pfam" id="PF21082">
    <property type="entry name" value="MS_channel_3rd"/>
    <property type="match status" value="1"/>
</dbReference>
<feature type="transmembrane region" description="Helical" evidence="9">
    <location>
        <begin position="326"/>
        <end position="345"/>
    </location>
</feature>
<evidence type="ECO:0000259" key="12">
    <source>
        <dbReference type="Pfam" id="PF12607"/>
    </source>
</evidence>
<proteinExistence type="inferred from homology"/>
<evidence type="ECO:0000256" key="8">
    <source>
        <dbReference type="SAM" id="MobiDB-lite"/>
    </source>
</evidence>
<comment type="similarity">
    <text evidence="2">Belongs to the MscS (TC 1.A.23) family.</text>
</comment>
<evidence type="ECO:0000256" key="9">
    <source>
        <dbReference type="SAM" id="Phobius"/>
    </source>
</evidence>
<keyword evidence="10" id="KW-0732">Signal</keyword>
<organism evidence="14 15">
    <name type="scientific">Jhaorihella thermophila</name>
    <dbReference type="NCBI Taxonomy" id="488547"/>
    <lineage>
        <taxon>Bacteria</taxon>
        <taxon>Pseudomonadati</taxon>
        <taxon>Pseudomonadota</taxon>
        <taxon>Alphaproteobacteria</taxon>
        <taxon>Rhodobacterales</taxon>
        <taxon>Paracoccaceae</taxon>
        <taxon>Jhaorihella</taxon>
    </lineage>
</organism>
<dbReference type="InterPro" id="IPR049278">
    <property type="entry name" value="MS_channel_C"/>
</dbReference>
<dbReference type="EMBL" id="FNVD01000001">
    <property type="protein sequence ID" value="SEF50127.1"/>
    <property type="molecule type" value="Genomic_DNA"/>
</dbReference>
<dbReference type="SUPFAM" id="SSF82689">
    <property type="entry name" value="Mechanosensitive channel protein MscS (YggB), C-terminal domain"/>
    <property type="match status" value="1"/>
</dbReference>
<evidence type="ECO:0000313" key="14">
    <source>
        <dbReference type="EMBL" id="SEF50127.1"/>
    </source>
</evidence>
<feature type="transmembrane region" description="Helical" evidence="9">
    <location>
        <begin position="459"/>
        <end position="486"/>
    </location>
</feature>
<reference evidence="14 15" key="1">
    <citation type="submission" date="2016-10" db="EMBL/GenBank/DDBJ databases">
        <authorList>
            <person name="de Groot N.N."/>
        </authorList>
    </citation>
    <scope>NUCLEOTIDE SEQUENCE [LARGE SCALE GENOMIC DNA]</scope>
    <source>
        <strain evidence="14 15">DSM 23413</strain>
    </source>
</reference>
<dbReference type="OrthoDB" id="9799209at2"/>
<feature type="domain" description="Mechanosensitive ion channel MscS" evidence="11">
    <location>
        <begin position="594"/>
        <end position="661"/>
    </location>
</feature>
<protein>
    <submittedName>
        <fullName evidence="14">Small-conductance mechanosensitive channel</fullName>
    </submittedName>
</protein>
<evidence type="ECO:0000256" key="1">
    <source>
        <dbReference type="ARBA" id="ARBA00004651"/>
    </source>
</evidence>
<dbReference type="InterPro" id="IPR052702">
    <property type="entry name" value="MscS-like_channel"/>
</dbReference>
<evidence type="ECO:0000313" key="15">
    <source>
        <dbReference type="Proteomes" id="UP000236742"/>
    </source>
</evidence>
<evidence type="ECO:0000256" key="3">
    <source>
        <dbReference type="ARBA" id="ARBA00022475"/>
    </source>
</evidence>
<feature type="transmembrane region" description="Helical" evidence="9">
    <location>
        <begin position="244"/>
        <end position="268"/>
    </location>
</feature>
<feature type="signal peptide" evidence="10">
    <location>
        <begin position="1"/>
        <end position="28"/>
    </location>
</feature>
<dbReference type="InterPro" id="IPR022249">
    <property type="entry name" value="DUF3772"/>
</dbReference>
<feature type="domain" description="DUF3772" evidence="12">
    <location>
        <begin position="132"/>
        <end position="190"/>
    </location>
</feature>
<evidence type="ECO:0000256" key="10">
    <source>
        <dbReference type="SAM" id="SignalP"/>
    </source>
</evidence>
<gene>
    <name evidence="14" type="ORF">SAMN05421751_101538</name>
</gene>
<dbReference type="GO" id="GO:0008381">
    <property type="term" value="F:mechanosensitive monoatomic ion channel activity"/>
    <property type="evidence" value="ECO:0007669"/>
    <property type="project" value="UniProtKB-ARBA"/>
</dbReference>
<feature type="compositionally biased region" description="Pro residues" evidence="8">
    <location>
        <begin position="776"/>
        <end position="787"/>
    </location>
</feature>
<evidence type="ECO:0000256" key="7">
    <source>
        <dbReference type="SAM" id="Coils"/>
    </source>
</evidence>
<dbReference type="InterPro" id="IPR011014">
    <property type="entry name" value="MscS_channel_TM-2"/>
</dbReference>
<dbReference type="AlphaFoldDB" id="A0A1H5SK37"/>
<feature type="region of interest" description="Disordered" evidence="8">
    <location>
        <begin position="769"/>
        <end position="813"/>
    </location>
</feature>
<dbReference type="SUPFAM" id="SSF50182">
    <property type="entry name" value="Sm-like ribonucleoproteins"/>
    <property type="match status" value="1"/>
</dbReference>
<keyword evidence="3" id="KW-1003">Cell membrane</keyword>
<keyword evidence="4 9" id="KW-0812">Transmembrane</keyword>
<dbReference type="Gene3D" id="3.30.70.100">
    <property type="match status" value="1"/>
</dbReference>
<keyword evidence="5 9" id="KW-1133">Transmembrane helix</keyword>
<sequence length="813" mass="88458">MTVKRNPALHWIAVALAALILSVSFAWAQFTDEQSAYFEKWQATAARADEVIAARRASNAALEELRKDLVRYRETFQKLRNSNAARIRTLEEQIAALGPPPEDGQTEPEEIARLREELNRQLTQARVPGIVAEQAYSRANGLIAEIDRIIRDRQKSELLHRGPSPLNPAHWGEALAETAEVFRGLAAETQAQISAPSAREQRTENAPFIAGLIALGLLLLFRARAWSHQFGDYMRQFGGRGTGVWNFLVSVAVLALQFAGVVAIVNAVRLSGSLGFRGSLVLDAVPVWAAILLFYAWLNERLFDARHADAIVFLSPQMQDKLRRDVTAASWLLVLQGVVGLLAQIETLSEATRAVIAFPGIVLTALVLYHINRLTRSEEPKEREPSERTGLIRLVRRIVRLLGMTAPLLAAIGYTVAAEALIYPAVLTLTLFSVGVILQRFLTDLYGWLSGKGCEARDSLFAVLAGGLIALGAVPVLALIWGARIADLSEIWAKFLAGFQIGDTRISPTAFLGYVLVFAIGYVLTRLVQSGLRTSLLPKTGLDPGGQNAVVAGTGYVGIFIAAMVAISTAGIDLSSIALVAGALSVGIGFGLQTIVSNFVSGIILLIERPFAIGDWIEVNGLMGYVRDISVRSTRIETFDRTDVIVPNSDFITGTVTNYTRGNTVGRAIVPVGVAYGSDTRKVEKILLEIANAHPMVLANPAPMVVFQGFGADSLDFEIRAILRDVNWVLSVKSDLNYEIERRFREEGIEIPFSQRDIWLRNPEALARALDGTAPEPDPAPAPPTAPSRPDTRTASAAPTPPDLNDMDADSDR</sequence>
<keyword evidence="7" id="KW-0175">Coiled coil</keyword>
<dbReference type="Gene3D" id="1.10.287.1260">
    <property type="match status" value="1"/>
</dbReference>
<dbReference type="PANTHER" id="PTHR30347:SF1">
    <property type="entry name" value="MECHANOSENSITIVE CHANNEL MSCK"/>
    <property type="match status" value="1"/>
</dbReference>
<dbReference type="Pfam" id="PF00924">
    <property type="entry name" value="MS_channel_2nd"/>
    <property type="match status" value="1"/>
</dbReference>
<dbReference type="InterPro" id="IPR023408">
    <property type="entry name" value="MscS_beta-dom_sf"/>
</dbReference>
<feature type="transmembrane region" description="Helical" evidence="9">
    <location>
        <begin position="280"/>
        <end position="298"/>
    </location>
</feature>
<evidence type="ECO:0000256" key="5">
    <source>
        <dbReference type="ARBA" id="ARBA00022989"/>
    </source>
</evidence>
<dbReference type="GO" id="GO:0005886">
    <property type="term" value="C:plasma membrane"/>
    <property type="evidence" value="ECO:0007669"/>
    <property type="project" value="UniProtKB-SubCell"/>
</dbReference>
<evidence type="ECO:0000256" key="2">
    <source>
        <dbReference type="ARBA" id="ARBA00008017"/>
    </source>
</evidence>
<dbReference type="Gene3D" id="2.30.30.60">
    <property type="match status" value="1"/>
</dbReference>